<evidence type="ECO:0000313" key="2">
    <source>
        <dbReference type="Proteomes" id="UP000031938"/>
    </source>
</evidence>
<dbReference type="SUPFAM" id="SSF52499">
    <property type="entry name" value="Isochorismatase-like hydrolases"/>
    <property type="match status" value="1"/>
</dbReference>
<proteinExistence type="predicted"/>
<dbReference type="OrthoDB" id="257098at2"/>
<dbReference type="Gene3D" id="3.40.50.850">
    <property type="entry name" value="Isochorismatase-like"/>
    <property type="match status" value="1"/>
</dbReference>
<sequence length="62" mass="6772">MSFINKIDPASTALIVVDVQNDFCSEEGALGIQGADVGMVKTMMPNLTELISEARDHKYRLS</sequence>
<dbReference type="RefSeq" id="WP_052474922.1">
    <property type="nucleotide sequence ID" value="NZ_JXRP01000020.1"/>
</dbReference>
<dbReference type="Proteomes" id="UP000031938">
    <property type="component" value="Unassembled WGS sequence"/>
</dbReference>
<dbReference type="AlphaFoldDB" id="A0A0C2RQ98"/>
<protein>
    <submittedName>
        <fullName evidence="1">Uncharacterized protein</fullName>
    </submittedName>
</protein>
<keyword evidence="2" id="KW-1185">Reference proteome</keyword>
<reference evidence="1 2" key="1">
    <citation type="submission" date="2015-01" db="EMBL/GenBank/DDBJ databases">
        <title>Genome sequencing of Jeotgalibacillus soli.</title>
        <authorList>
            <person name="Goh K.M."/>
            <person name="Chan K.-G."/>
            <person name="Yaakop A.S."/>
            <person name="Ee R."/>
            <person name="Gan H.M."/>
            <person name="Chan C.S."/>
        </authorList>
    </citation>
    <scope>NUCLEOTIDE SEQUENCE [LARGE SCALE GENOMIC DNA]</scope>
    <source>
        <strain evidence="1 2">P9</strain>
    </source>
</reference>
<name>A0A0C2RQ98_9BACL</name>
<comment type="caution">
    <text evidence="1">The sequence shown here is derived from an EMBL/GenBank/DDBJ whole genome shotgun (WGS) entry which is preliminary data.</text>
</comment>
<dbReference type="EMBL" id="JXRP01000020">
    <property type="protein sequence ID" value="KIL43924.1"/>
    <property type="molecule type" value="Genomic_DNA"/>
</dbReference>
<dbReference type="InterPro" id="IPR036380">
    <property type="entry name" value="Isochorismatase-like_sf"/>
</dbReference>
<evidence type="ECO:0000313" key="1">
    <source>
        <dbReference type="EMBL" id="KIL43924.1"/>
    </source>
</evidence>
<dbReference type="STRING" id="889306.KP78_37480"/>
<dbReference type="PATRIC" id="fig|889306.3.peg.3764"/>
<organism evidence="1 2">
    <name type="scientific">Jeotgalibacillus soli</name>
    <dbReference type="NCBI Taxonomy" id="889306"/>
    <lineage>
        <taxon>Bacteria</taxon>
        <taxon>Bacillati</taxon>
        <taxon>Bacillota</taxon>
        <taxon>Bacilli</taxon>
        <taxon>Bacillales</taxon>
        <taxon>Caryophanaceae</taxon>
        <taxon>Jeotgalibacillus</taxon>
    </lineage>
</organism>
<gene>
    <name evidence="1" type="ORF">KP78_37480</name>
</gene>
<accession>A0A0C2RQ98</accession>